<dbReference type="EMBL" id="BTGU01000109">
    <property type="protein sequence ID" value="GMN61290.1"/>
    <property type="molecule type" value="Genomic_DNA"/>
</dbReference>
<evidence type="ECO:0000313" key="1">
    <source>
        <dbReference type="EMBL" id="GMN61290.1"/>
    </source>
</evidence>
<gene>
    <name evidence="1" type="ORF">TIFTF001_030382</name>
    <name evidence="2" type="ORF">TIFTF001_030445</name>
</gene>
<dbReference type="EMBL" id="BTGU01000110">
    <property type="protein sequence ID" value="GMN61353.1"/>
    <property type="molecule type" value="Genomic_DNA"/>
</dbReference>
<accession>A0AA88DTB4</accession>
<sequence>MTPIIFRTGGGEGVLSICCTTFRSFGSLSNPYVSFPFSVRNSLRCPFFSSSTTSARRLLVEFTVLRHVSRWIIWTFVFTPRRLFFSRLGAPGYACTDLCLRPFFSAYLAVPSSCPENLRDCFAKALDLFINSSESSANESMDSGGRLQNHLRAAPFKLCAKNLHIMSLSISVGMFIDYEKRYSICASNVLISSDIMLRIMASTFIVPGGTRPSGDGGNSGVTRRVRVVFLLELGPGTGCVCARPLVAIGAFPDVERGCIGATGLCAVVRIP</sequence>
<protein>
    <submittedName>
        <fullName evidence="1">Uncharacterized protein</fullName>
    </submittedName>
</protein>
<name>A0AA88DTB4_FICCA</name>
<reference evidence="1" key="1">
    <citation type="submission" date="2023-07" db="EMBL/GenBank/DDBJ databases">
        <title>draft genome sequence of fig (Ficus carica).</title>
        <authorList>
            <person name="Takahashi T."/>
            <person name="Nishimura K."/>
        </authorList>
    </citation>
    <scope>NUCLEOTIDE SEQUENCE</scope>
</reference>
<organism evidence="1 3">
    <name type="scientific">Ficus carica</name>
    <name type="common">Common fig</name>
    <dbReference type="NCBI Taxonomy" id="3494"/>
    <lineage>
        <taxon>Eukaryota</taxon>
        <taxon>Viridiplantae</taxon>
        <taxon>Streptophyta</taxon>
        <taxon>Embryophyta</taxon>
        <taxon>Tracheophyta</taxon>
        <taxon>Spermatophyta</taxon>
        <taxon>Magnoliopsida</taxon>
        <taxon>eudicotyledons</taxon>
        <taxon>Gunneridae</taxon>
        <taxon>Pentapetalae</taxon>
        <taxon>rosids</taxon>
        <taxon>fabids</taxon>
        <taxon>Rosales</taxon>
        <taxon>Moraceae</taxon>
        <taxon>Ficeae</taxon>
        <taxon>Ficus</taxon>
    </lineage>
</organism>
<proteinExistence type="predicted"/>
<comment type="caution">
    <text evidence="1">The sequence shown here is derived from an EMBL/GenBank/DDBJ whole genome shotgun (WGS) entry which is preliminary data.</text>
</comment>
<dbReference type="AlphaFoldDB" id="A0AA88DTB4"/>
<evidence type="ECO:0000313" key="2">
    <source>
        <dbReference type="EMBL" id="GMN61353.1"/>
    </source>
</evidence>
<keyword evidence="3" id="KW-1185">Reference proteome</keyword>
<evidence type="ECO:0000313" key="3">
    <source>
        <dbReference type="Proteomes" id="UP001187192"/>
    </source>
</evidence>
<dbReference type="Proteomes" id="UP001187192">
    <property type="component" value="Unassembled WGS sequence"/>
</dbReference>